<dbReference type="GO" id="GO:0016787">
    <property type="term" value="F:hydrolase activity"/>
    <property type="evidence" value="ECO:0007669"/>
    <property type="project" value="UniProtKB-KW"/>
</dbReference>
<sequence>MIRLSLYGGFGEKGRTCLGLETPGARVLFDAGIKVGGADDYHPAIPVEDIPRLDAVFISHAHEDHVGALSWLIARGFGGLVFMTHETWADTPGMQRLYARPEDLERFHLPEDRRRLFRPGERLICGDLAVETGRSGHVPGGAWFLAETQGRRIGYSGDVVPHSPVLVMDPIPACDLVLLDASYGDDDQGAALRTAAIRAWLAGASEGCLLPLPMAGKPLEILALLDGDLAIHETMIAPIRAQLESAAALRPAAVTRIRAALDRARAWWDGDPLPRCPLLIWDGMGATGPSVEALARADAAGLPILLTGHIPPGTPARRLHDAGRAAWIRLPTHPVASENHEIHAGTGAGLVLGHSCEPAGLEGLRARIPALDVTARTGQQLIL</sequence>
<feature type="domain" description="Metallo-beta-lactamase" evidence="1">
    <location>
        <begin position="14"/>
        <end position="217"/>
    </location>
</feature>
<dbReference type="RefSeq" id="WP_199286479.1">
    <property type="nucleotide sequence ID" value="NZ_UXAW01000120.1"/>
</dbReference>
<name>A0A3P5XFW4_9RHOB</name>
<dbReference type="GO" id="GO:0004521">
    <property type="term" value="F:RNA endonuclease activity"/>
    <property type="evidence" value="ECO:0007669"/>
    <property type="project" value="TreeGrafter"/>
</dbReference>
<evidence type="ECO:0000313" key="2">
    <source>
        <dbReference type="EMBL" id="VDC33641.1"/>
    </source>
</evidence>
<evidence type="ECO:0000313" key="3">
    <source>
        <dbReference type="Proteomes" id="UP000277498"/>
    </source>
</evidence>
<dbReference type="PANTHER" id="PTHR11203">
    <property type="entry name" value="CLEAVAGE AND POLYADENYLATION SPECIFICITY FACTOR FAMILY MEMBER"/>
    <property type="match status" value="1"/>
</dbReference>
<keyword evidence="3" id="KW-1185">Reference proteome</keyword>
<evidence type="ECO:0000259" key="1">
    <source>
        <dbReference type="SMART" id="SM00849"/>
    </source>
</evidence>
<keyword evidence="2" id="KW-0378">Hydrolase</keyword>
<reference evidence="2 3" key="1">
    <citation type="submission" date="2018-11" db="EMBL/GenBank/DDBJ databases">
        <authorList>
            <person name="Criscuolo A."/>
        </authorList>
    </citation>
    <scope>NUCLEOTIDE SEQUENCE [LARGE SCALE GENOMIC DNA]</scope>
    <source>
        <strain evidence="2">ACIP111625</strain>
    </source>
</reference>
<dbReference type="PANTHER" id="PTHR11203:SF37">
    <property type="entry name" value="INTEGRATOR COMPLEX SUBUNIT 11"/>
    <property type="match status" value="1"/>
</dbReference>
<dbReference type="EMBL" id="UXAW01000120">
    <property type="protein sequence ID" value="VDC33641.1"/>
    <property type="molecule type" value="Genomic_DNA"/>
</dbReference>
<dbReference type="SUPFAM" id="SSF56281">
    <property type="entry name" value="Metallo-hydrolase/oxidoreductase"/>
    <property type="match status" value="1"/>
</dbReference>
<dbReference type="Pfam" id="PF12706">
    <property type="entry name" value="Lactamase_B_2"/>
    <property type="match status" value="1"/>
</dbReference>
<dbReference type="Proteomes" id="UP000277498">
    <property type="component" value="Unassembled WGS sequence"/>
</dbReference>
<dbReference type="InterPro" id="IPR050698">
    <property type="entry name" value="MBL"/>
</dbReference>
<dbReference type="SMART" id="SM00849">
    <property type="entry name" value="Lactamase_B"/>
    <property type="match status" value="1"/>
</dbReference>
<accession>A0A3P5XFW4</accession>
<dbReference type="EC" id="3.1.-.-" evidence="2"/>
<organism evidence="2 3">
    <name type="scientific">Pseudogemmobacter humi</name>
    <dbReference type="NCBI Taxonomy" id="2483812"/>
    <lineage>
        <taxon>Bacteria</taxon>
        <taxon>Pseudomonadati</taxon>
        <taxon>Pseudomonadota</taxon>
        <taxon>Alphaproteobacteria</taxon>
        <taxon>Rhodobacterales</taxon>
        <taxon>Paracoccaceae</taxon>
        <taxon>Pseudogemmobacter</taxon>
    </lineage>
</organism>
<dbReference type="InterPro" id="IPR036866">
    <property type="entry name" value="RibonucZ/Hydroxyglut_hydro"/>
</dbReference>
<protein>
    <submittedName>
        <fullName evidence="2">Ribonuclease</fullName>
        <ecNumber evidence="2">3.1.-.-</ecNumber>
    </submittedName>
</protein>
<dbReference type="InterPro" id="IPR001279">
    <property type="entry name" value="Metallo-B-lactamas"/>
</dbReference>
<dbReference type="Gene3D" id="3.60.15.10">
    <property type="entry name" value="Ribonuclease Z/Hydroxyacylglutathione hydrolase-like"/>
    <property type="match status" value="1"/>
</dbReference>
<dbReference type="AlphaFoldDB" id="A0A3P5XFW4"/>
<gene>
    <name evidence="2" type="ORF">XINFAN_03951</name>
</gene>
<proteinExistence type="predicted"/>